<dbReference type="SUPFAM" id="SSF49348">
    <property type="entry name" value="Clathrin adaptor appendage domain"/>
    <property type="match status" value="1"/>
</dbReference>
<evidence type="ECO:0000256" key="2">
    <source>
        <dbReference type="ARBA" id="ARBA00004555"/>
    </source>
</evidence>
<dbReference type="Pfam" id="PF01602">
    <property type="entry name" value="Adaptin_N"/>
    <property type="match status" value="1"/>
</dbReference>
<evidence type="ECO:0000256" key="3">
    <source>
        <dbReference type="ARBA" id="ARBA00006613"/>
    </source>
</evidence>
<proteinExistence type="inferred from homology"/>
<evidence type="ECO:0000256" key="5">
    <source>
        <dbReference type="ARBA" id="ARBA00022927"/>
    </source>
</evidence>
<keyword evidence="4 9" id="KW-0813">Transport</keyword>
<gene>
    <name evidence="11" type="ORF">WICMUC_003309</name>
</gene>
<evidence type="ECO:0000256" key="4">
    <source>
        <dbReference type="ARBA" id="ARBA00022448"/>
    </source>
</evidence>
<keyword evidence="12" id="KW-1185">Reference proteome</keyword>
<dbReference type="Proteomes" id="UP000769528">
    <property type="component" value="Unassembled WGS sequence"/>
</dbReference>
<evidence type="ECO:0000313" key="11">
    <source>
        <dbReference type="EMBL" id="KAH3674471.1"/>
    </source>
</evidence>
<dbReference type="PANTHER" id="PTHR22780">
    <property type="entry name" value="ADAPTIN, ALPHA/GAMMA/EPSILON"/>
    <property type="match status" value="1"/>
</dbReference>
<dbReference type="GO" id="GO:0016482">
    <property type="term" value="P:cytosolic transport"/>
    <property type="evidence" value="ECO:0007669"/>
    <property type="project" value="UniProtKB-ARBA"/>
</dbReference>
<comment type="subcellular location">
    <subcellularLocation>
        <location evidence="1">Cytoplasmic vesicle membrane</location>
    </subcellularLocation>
    <subcellularLocation>
        <location evidence="2">Golgi apparatus</location>
    </subcellularLocation>
</comment>
<dbReference type="SMART" id="SM00809">
    <property type="entry name" value="Alpha_adaptinC2"/>
    <property type="match status" value="1"/>
</dbReference>
<keyword evidence="5 9" id="KW-0653">Protein transport</keyword>
<dbReference type="GO" id="GO:0030121">
    <property type="term" value="C:AP-1 adaptor complex"/>
    <property type="evidence" value="ECO:0007669"/>
    <property type="project" value="InterPro"/>
</dbReference>
<dbReference type="InterPro" id="IPR008152">
    <property type="entry name" value="Clathrin_a/b/g-adaptin_app_Ig"/>
</dbReference>
<reference evidence="11" key="2">
    <citation type="submission" date="2021-01" db="EMBL/GenBank/DDBJ databases">
        <authorList>
            <person name="Schikora-Tamarit M.A."/>
        </authorList>
    </citation>
    <scope>NUCLEOTIDE SEQUENCE</scope>
    <source>
        <strain evidence="11">CBS6341</strain>
    </source>
</reference>
<evidence type="ECO:0000313" key="12">
    <source>
        <dbReference type="Proteomes" id="UP000769528"/>
    </source>
</evidence>
<keyword evidence="6 9" id="KW-0333">Golgi apparatus</keyword>
<reference evidence="11" key="1">
    <citation type="journal article" date="2021" name="Open Biol.">
        <title>Shared evolutionary footprints suggest mitochondrial oxidative damage underlies multiple complex I losses in fungi.</title>
        <authorList>
            <person name="Schikora-Tamarit M.A."/>
            <person name="Marcet-Houben M."/>
            <person name="Nosek J."/>
            <person name="Gabaldon T."/>
        </authorList>
    </citation>
    <scope>NUCLEOTIDE SEQUENCE</scope>
    <source>
        <strain evidence="11">CBS6341</strain>
    </source>
</reference>
<feature type="domain" description="GAE" evidence="10">
    <location>
        <begin position="666"/>
        <end position="780"/>
    </location>
</feature>
<dbReference type="PIRSF" id="PIRSF037094">
    <property type="entry name" value="AP1_complex_gamma"/>
    <property type="match status" value="1"/>
</dbReference>
<protein>
    <recommendedName>
        <fullName evidence="9">AP-1 complex subunit gamma</fullName>
    </recommendedName>
</protein>
<evidence type="ECO:0000259" key="10">
    <source>
        <dbReference type="PROSITE" id="PS50180"/>
    </source>
</evidence>
<dbReference type="GO" id="GO:0005829">
    <property type="term" value="C:cytosol"/>
    <property type="evidence" value="ECO:0007669"/>
    <property type="project" value="GOC"/>
</dbReference>
<dbReference type="AlphaFoldDB" id="A0A9P8PLY1"/>
<dbReference type="InterPro" id="IPR002553">
    <property type="entry name" value="Clathrin/coatomer_adapt-like_N"/>
</dbReference>
<evidence type="ECO:0000256" key="8">
    <source>
        <dbReference type="ARBA" id="ARBA00023329"/>
    </source>
</evidence>
<keyword evidence="8 9" id="KW-0968">Cytoplasmic vesicle</keyword>
<dbReference type="InterPro" id="IPR016024">
    <property type="entry name" value="ARM-type_fold"/>
</dbReference>
<evidence type="ECO:0000256" key="7">
    <source>
        <dbReference type="ARBA" id="ARBA00023136"/>
    </source>
</evidence>
<dbReference type="InterPro" id="IPR013041">
    <property type="entry name" value="Clathrin_app_Ig-like_sf"/>
</dbReference>
<sequence>MSSLRSFIKSVRSSKTLADERSIIQRESAAIRTSFKDVSITHTQRRILISKLIYLYILGEKTHFGQIECINLLSSPKFADKRLGYLATMLLIDENQEVLTLLTNSIQLDLHHPNNFIQGLALSTLGNVMSIELANDLYHDVEIILKGNNNYLIKKALIVIAKILEKNQDLYEIFLKYIDSLLSNSNHSVLLGILKLIRVIYFIESDILIKYIPKIIDILKNLIANSNNPEYDTMGINDPFLQISTIKTLSLFFTDNSLKINQHYKDLMNDVLTTIISYTSYTKPVGASILYETVKFIFNIPDLDQSLKILGINTLGQLLSVKDNNNNRYIALNLLLKVVELEPLAVQRHQQLIISCLNDLDISIKRRALELSFAILDNSNIRILIREILTFLQNSNEKDLKSYIIENITNILNKSELIPNESWKFETLIKLNKLGGDSINNPTKILSLILNNKDLEMKKFILLKFFQIGQDDFNKIGLNLINVYLIGEYGELLLNQKLQDNTQITEDLILIYLNNLLSLQDDYLNSYIITSILKLSIKFSTAKSQNKIVEIVNYLKNSIDLNIQINSSIYLNLINESNDIKLKILSKIPPPIIKIPTESLALIRSNTISSSSSSSHHQKKLIKTEDLLDLINDNDTVKNNGTSSTLGINNNNQDILQDLFEDSTSSNLKLIQAFINSDLNISFEIKSQNKSTGEILIKTFIKNLSNLNEIFKFQLLIAVPKTQKLTINSNNANNIPINQLIQQDLKIIGNPGSNIKLRVKINYSIDGIDKSETFDYKFANLTL</sequence>
<dbReference type="SUPFAM" id="SSF48371">
    <property type="entry name" value="ARM repeat"/>
    <property type="match status" value="1"/>
</dbReference>
<accession>A0A9P8PLY1</accession>
<dbReference type="Gene3D" id="2.60.40.1230">
    <property type="match status" value="1"/>
</dbReference>
<organism evidence="11 12">
    <name type="scientific">Wickerhamomyces mucosus</name>
    <dbReference type="NCBI Taxonomy" id="1378264"/>
    <lineage>
        <taxon>Eukaryota</taxon>
        <taxon>Fungi</taxon>
        <taxon>Dikarya</taxon>
        <taxon>Ascomycota</taxon>
        <taxon>Saccharomycotina</taxon>
        <taxon>Saccharomycetes</taxon>
        <taxon>Phaffomycetales</taxon>
        <taxon>Wickerhamomycetaceae</taxon>
        <taxon>Wickerhamomyces</taxon>
    </lineage>
</organism>
<name>A0A9P8PLY1_9ASCO</name>
<dbReference type="PROSITE" id="PS50180">
    <property type="entry name" value="GAE"/>
    <property type="match status" value="1"/>
</dbReference>
<evidence type="ECO:0000256" key="9">
    <source>
        <dbReference type="PIRNR" id="PIRNR037094"/>
    </source>
</evidence>
<keyword evidence="7 9" id="KW-0472">Membrane</keyword>
<comment type="caution">
    <text evidence="11">The sequence shown here is derived from an EMBL/GenBank/DDBJ whole genome shotgun (WGS) entry which is preliminary data.</text>
</comment>
<evidence type="ECO:0000256" key="1">
    <source>
        <dbReference type="ARBA" id="ARBA00004156"/>
    </source>
</evidence>
<dbReference type="InterPro" id="IPR017107">
    <property type="entry name" value="AP1_complex_gsu"/>
</dbReference>
<dbReference type="InterPro" id="IPR008153">
    <property type="entry name" value="GAE_dom"/>
</dbReference>
<dbReference type="OrthoDB" id="28053at2759"/>
<dbReference type="GO" id="GO:0006886">
    <property type="term" value="P:intracellular protein transport"/>
    <property type="evidence" value="ECO:0007669"/>
    <property type="project" value="UniProtKB-UniRule"/>
</dbReference>
<dbReference type="InterPro" id="IPR011989">
    <property type="entry name" value="ARM-like"/>
</dbReference>
<dbReference type="GO" id="GO:0016192">
    <property type="term" value="P:vesicle-mediated transport"/>
    <property type="evidence" value="ECO:0007669"/>
    <property type="project" value="InterPro"/>
</dbReference>
<dbReference type="Gene3D" id="1.25.10.10">
    <property type="entry name" value="Leucine-rich Repeat Variant"/>
    <property type="match status" value="1"/>
</dbReference>
<comment type="similarity">
    <text evidence="3 9">Belongs to the adaptor complexes large subunit family.</text>
</comment>
<dbReference type="InterPro" id="IPR050840">
    <property type="entry name" value="Adaptor_Complx_Large_Subunit"/>
</dbReference>
<dbReference type="Pfam" id="PF02883">
    <property type="entry name" value="Alpha_adaptinC2"/>
    <property type="match status" value="1"/>
</dbReference>
<evidence type="ECO:0000256" key="6">
    <source>
        <dbReference type="ARBA" id="ARBA00023034"/>
    </source>
</evidence>
<dbReference type="EMBL" id="JAEUBF010000853">
    <property type="protein sequence ID" value="KAH3674471.1"/>
    <property type="molecule type" value="Genomic_DNA"/>
</dbReference>